<keyword evidence="3" id="KW-1185">Reference proteome</keyword>
<dbReference type="EMBL" id="MUJZ01025511">
    <property type="protein sequence ID" value="OTF78968.1"/>
    <property type="molecule type" value="Genomic_DNA"/>
</dbReference>
<accession>A0A1Y3BGG3</accession>
<evidence type="ECO:0000313" key="2">
    <source>
        <dbReference type="EMBL" id="OTF78968.1"/>
    </source>
</evidence>
<dbReference type="OrthoDB" id="10553359at2759"/>
<organism evidence="2 3">
    <name type="scientific">Euroglyphus maynei</name>
    <name type="common">Mayne's house dust mite</name>
    <dbReference type="NCBI Taxonomy" id="6958"/>
    <lineage>
        <taxon>Eukaryota</taxon>
        <taxon>Metazoa</taxon>
        <taxon>Ecdysozoa</taxon>
        <taxon>Arthropoda</taxon>
        <taxon>Chelicerata</taxon>
        <taxon>Arachnida</taxon>
        <taxon>Acari</taxon>
        <taxon>Acariformes</taxon>
        <taxon>Sarcoptiformes</taxon>
        <taxon>Astigmata</taxon>
        <taxon>Psoroptidia</taxon>
        <taxon>Analgoidea</taxon>
        <taxon>Pyroglyphidae</taxon>
        <taxon>Pyroglyphinae</taxon>
        <taxon>Euroglyphus</taxon>
    </lineage>
</organism>
<protein>
    <recommendedName>
        <fullName evidence="4">Transmembrane protein</fullName>
    </recommendedName>
</protein>
<comment type="caution">
    <text evidence="2">The sequence shown here is derived from an EMBL/GenBank/DDBJ whole genome shotgun (WGS) entry which is preliminary data.</text>
</comment>
<keyword evidence="1" id="KW-0812">Transmembrane</keyword>
<name>A0A1Y3BGG3_EURMA</name>
<feature type="transmembrane region" description="Helical" evidence="1">
    <location>
        <begin position="155"/>
        <end position="173"/>
    </location>
</feature>
<dbReference type="AlphaFoldDB" id="A0A1Y3BGG3"/>
<feature type="non-terminal residue" evidence="2">
    <location>
        <position position="214"/>
    </location>
</feature>
<dbReference type="Proteomes" id="UP000194236">
    <property type="component" value="Unassembled WGS sequence"/>
</dbReference>
<sequence length="214" mass="25525">MIENCLQIFLLITDPICLPVIRQPIQHCDIMLHYSDCRFQMAEFLREFYGSPKQWLYNLNDDNNIVKQKQSYEQQCCLSYTACHCYDKQYRQKIRQKLLKQQQFSTISVEIVDHYCPGMDGKQSNHNGNCSKIIENVCQWMIPENRRFLLEYQNFFSFSLYCTIMMILSIILYCSFCQQPYCKNILRNQLKRLRLQQATISPSPPLFQRPIIIG</sequence>
<keyword evidence="1" id="KW-0472">Membrane</keyword>
<reference evidence="2 3" key="1">
    <citation type="submission" date="2017-03" db="EMBL/GenBank/DDBJ databases">
        <title>Genome Survey of Euroglyphus maynei.</title>
        <authorList>
            <person name="Arlian L.G."/>
            <person name="Morgan M.S."/>
            <person name="Rider S.D."/>
        </authorList>
    </citation>
    <scope>NUCLEOTIDE SEQUENCE [LARGE SCALE GENOMIC DNA]</scope>
    <source>
        <strain evidence="2">Arlian Lab</strain>
        <tissue evidence="2">Whole body</tissue>
    </source>
</reference>
<evidence type="ECO:0000256" key="1">
    <source>
        <dbReference type="SAM" id="Phobius"/>
    </source>
</evidence>
<gene>
    <name evidence="2" type="ORF">BLA29_010095</name>
</gene>
<evidence type="ECO:0008006" key="4">
    <source>
        <dbReference type="Google" id="ProtNLM"/>
    </source>
</evidence>
<evidence type="ECO:0000313" key="3">
    <source>
        <dbReference type="Proteomes" id="UP000194236"/>
    </source>
</evidence>
<keyword evidence="1" id="KW-1133">Transmembrane helix</keyword>
<proteinExistence type="predicted"/>